<organism evidence="1 2">
    <name type="scientific">Methylovirgula ligni</name>
    <dbReference type="NCBI Taxonomy" id="569860"/>
    <lineage>
        <taxon>Bacteria</taxon>
        <taxon>Pseudomonadati</taxon>
        <taxon>Pseudomonadota</taxon>
        <taxon>Alphaproteobacteria</taxon>
        <taxon>Hyphomicrobiales</taxon>
        <taxon>Beijerinckiaceae</taxon>
        <taxon>Methylovirgula</taxon>
    </lineage>
</organism>
<dbReference type="RefSeq" id="WP_115837565.1">
    <property type="nucleotide sequence ID" value="NZ_CP025086.1"/>
</dbReference>
<dbReference type="InterPro" id="IPR008914">
    <property type="entry name" value="PEBP"/>
</dbReference>
<evidence type="ECO:0000313" key="1">
    <source>
        <dbReference type="EMBL" id="REF84219.1"/>
    </source>
</evidence>
<evidence type="ECO:0000313" key="2">
    <source>
        <dbReference type="Proteomes" id="UP000256900"/>
    </source>
</evidence>
<dbReference type="InterPro" id="IPR036610">
    <property type="entry name" value="PEBP-like_sf"/>
</dbReference>
<evidence type="ECO:0008006" key="3">
    <source>
        <dbReference type="Google" id="ProtNLM"/>
    </source>
</evidence>
<comment type="caution">
    <text evidence="1">The sequence shown here is derived from an EMBL/GenBank/DDBJ whole genome shotgun (WGS) entry which is preliminary data.</text>
</comment>
<keyword evidence="2" id="KW-1185">Reference proteome</keyword>
<accession>A0A3D9YZ80</accession>
<dbReference type="EMBL" id="QUMO01000005">
    <property type="protein sequence ID" value="REF84219.1"/>
    <property type="molecule type" value="Genomic_DNA"/>
</dbReference>
<dbReference type="OrthoDB" id="9797506at2"/>
<dbReference type="AlphaFoldDB" id="A0A3D9YZ80"/>
<dbReference type="PANTHER" id="PTHR30289">
    <property type="entry name" value="UNCHARACTERIZED PROTEIN YBCL-RELATED"/>
    <property type="match status" value="1"/>
</dbReference>
<reference evidence="1 2" key="1">
    <citation type="submission" date="2018-08" db="EMBL/GenBank/DDBJ databases">
        <title>Genomic Encyclopedia of Type Strains, Phase IV (KMG-IV): sequencing the most valuable type-strain genomes for metagenomic binning, comparative biology and taxonomic classification.</title>
        <authorList>
            <person name="Goeker M."/>
        </authorList>
    </citation>
    <scope>NUCLEOTIDE SEQUENCE [LARGE SCALE GENOMIC DNA]</scope>
    <source>
        <strain evidence="1 2">BW863</strain>
    </source>
</reference>
<dbReference type="SUPFAM" id="SSF49777">
    <property type="entry name" value="PEBP-like"/>
    <property type="match status" value="1"/>
</dbReference>
<dbReference type="Pfam" id="PF01161">
    <property type="entry name" value="PBP"/>
    <property type="match status" value="1"/>
</dbReference>
<protein>
    <recommendedName>
        <fullName evidence="3">PBP family phospholipid-binding protein</fullName>
    </recommendedName>
</protein>
<dbReference type="CDD" id="cd00865">
    <property type="entry name" value="PEBP_bact_arch"/>
    <property type="match status" value="1"/>
</dbReference>
<proteinExistence type="predicted"/>
<dbReference type="Gene3D" id="3.90.280.10">
    <property type="entry name" value="PEBP-like"/>
    <property type="match status" value="1"/>
</dbReference>
<name>A0A3D9YZ80_9HYPH</name>
<dbReference type="InterPro" id="IPR005247">
    <property type="entry name" value="YbhB_YbcL/LppC-like"/>
</dbReference>
<sequence>MNPKVEHALGTLLRGVRADEKYLAFNDPRFAVAPPSLSLTSSAFVNGGAIPKRYAGPGVGDNISPPLGWGDLPATTRELALIVQDPDAPLPRPVTHVAVTGIPIGWAGLAEGALAPNAGPPLAFARGSFGRIGYSGPRPVLGHGRHRYVFQIFALSRKLVLPPQPKLDLVLAGIAETILARGVLIGTYERA</sequence>
<dbReference type="Proteomes" id="UP000256900">
    <property type="component" value="Unassembled WGS sequence"/>
</dbReference>
<dbReference type="PANTHER" id="PTHR30289:SF1">
    <property type="entry name" value="PEBP (PHOSPHATIDYLETHANOLAMINE-BINDING PROTEIN) FAMILY PROTEIN"/>
    <property type="match status" value="1"/>
</dbReference>
<gene>
    <name evidence="1" type="ORF">DES32_3066</name>
</gene>